<protein>
    <submittedName>
        <fullName evidence="2">Uncharacterized protein</fullName>
    </submittedName>
</protein>
<organism evidence="2">
    <name type="scientific">Arundo donax</name>
    <name type="common">Giant reed</name>
    <name type="synonym">Donax arundinaceus</name>
    <dbReference type="NCBI Taxonomy" id="35708"/>
    <lineage>
        <taxon>Eukaryota</taxon>
        <taxon>Viridiplantae</taxon>
        <taxon>Streptophyta</taxon>
        <taxon>Embryophyta</taxon>
        <taxon>Tracheophyta</taxon>
        <taxon>Spermatophyta</taxon>
        <taxon>Magnoliopsida</taxon>
        <taxon>Liliopsida</taxon>
        <taxon>Poales</taxon>
        <taxon>Poaceae</taxon>
        <taxon>PACMAD clade</taxon>
        <taxon>Arundinoideae</taxon>
        <taxon>Arundineae</taxon>
        <taxon>Arundo</taxon>
    </lineage>
</organism>
<keyword evidence="1" id="KW-0812">Transmembrane</keyword>
<name>A0A0A9GIV7_ARUDO</name>
<keyword evidence="1" id="KW-0472">Membrane</keyword>
<feature type="transmembrane region" description="Helical" evidence="1">
    <location>
        <begin position="12"/>
        <end position="29"/>
    </location>
</feature>
<dbReference type="AlphaFoldDB" id="A0A0A9GIV7"/>
<reference evidence="2" key="2">
    <citation type="journal article" date="2015" name="Data Brief">
        <title>Shoot transcriptome of the giant reed, Arundo donax.</title>
        <authorList>
            <person name="Barrero R.A."/>
            <person name="Guerrero F.D."/>
            <person name="Moolhuijzen P."/>
            <person name="Goolsby J.A."/>
            <person name="Tidwell J."/>
            <person name="Bellgard S.E."/>
            <person name="Bellgard M.I."/>
        </authorList>
    </citation>
    <scope>NUCLEOTIDE SEQUENCE</scope>
    <source>
        <tissue evidence="2">Shoot tissue taken approximately 20 cm above the soil surface</tissue>
    </source>
</reference>
<accession>A0A0A9GIV7</accession>
<evidence type="ECO:0000313" key="2">
    <source>
        <dbReference type="EMBL" id="JAE23364.1"/>
    </source>
</evidence>
<dbReference type="EMBL" id="GBRH01174532">
    <property type="protein sequence ID" value="JAE23364.1"/>
    <property type="molecule type" value="Transcribed_RNA"/>
</dbReference>
<evidence type="ECO:0000256" key="1">
    <source>
        <dbReference type="SAM" id="Phobius"/>
    </source>
</evidence>
<proteinExistence type="predicted"/>
<reference evidence="2" key="1">
    <citation type="submission" date="2014-09" db="EMBL/GenBank/DDBJ databases">
        <authorList>
            <person name="Magalhaes I.L.F."/>
            <person name="Oliveira U."/>
            <person name="Santos F.R."/>
            <person name="Vidigal T.H.D.A."/>
            <person name="Brescovit A.D."/>
            <person name="Santos A.J."/>
        </authorList>
    </citation>
    <scope>NUCLEOTIDE SEQUENCE</scope>
    <source>
        <tissue evidence="2">Shoot tissue taken approximately 20 cm above the soil surface</tissue>
    </source>
</reference>
<keyword evidence="1" id="KW-1133">Transmembrane helix</keyword>
<sequence>MNSVLEFGALKICLISIIFFYDIMMLHFSNLNQSVFIFFLNHLKHFSPICNKMFWVWLMN</sequence>